<reference evidence="2" key="1">
    <citation type="journal article" date="2011" name="Genome Biol.">
        <title>The draft genome of the carcinogenic human liver fluke Clonorchis sinensis.</title>
        <authorList>
            <person name="Wang X."/>
            <person name="Chen W."/>
            <person name="Huang Y."/>
            <person name="Sun J."/>
            <person name="Men J."/>
            <person name="Liu H."/>
            <person name="Luo F."/>
            <person name="Guo L."/>
            <person name="Lv X."/>
            <person name="Deng C."/>
            <person name="Zhou C."/>
            <person name="Fan Y."/>
            <person name="Li X."/>
            <person name="Huang L."/>
            <person name="Hu Y."/>
            <person name="Liang C."/>
            <person name="Hu X."/>
            <person name="Xu J."/>
            <person name="Yu X."/>
        </authorList>
    </citation>
    <scope>NUCLEOTIDE SEQUENCE [LARGE SCALE GENOMIC DNA]</scope>
    <source>
        <strain evidence="2">Henan</strain>
    </source>
</reference>
<evidence type="ECO:0000256" key="1">
    <source>
        <dbReference type="SAM" id="MobiDB-lite"/>
    </source>
</evidence>
<feature type="non-terminal residue" evidence="2">
    <location>
        <position position="70"/>
    </location>
</feature>
<organism evidence="2 3">
    <name type="scientific">Clonorchis sinensis</name>
    <name type="common">Chinese liver fluke</name>
    <dbReference type="NCBI Taxonomy" id="79923"/>
    <lineage>
        <taxon>Eukaryota</taxon>
        <taxon>Metazoa</taxon>
        <taxon>Spiralia</taxon>
        <taxon>Lophotrochozoa</taxon>
        <taxon>Platyhelminthes</taxon>
        <taxon>Trematoda</taxon>
        <taxon>Digenea</taxon>
        <taxon>Opisthorchiida</taxon>
        <taxon>Opisthorchiata</taxon>
        <taxon>Opisthorchiidae</taxon>
        <taxon>Clonorchis</taxon>
    </lineage>
</organism>
<dbReference type="EMBL" id="DF144555">
    <property type="protein sequence ID" value="GAA57130.1"/>
    <property type="molecule type" value="Genomic_DNA"/>
</dbReference>
<feature type="compositionally biased region" description="Polar residues" evidence="1">
    <location>
        <begin position="13"/>
        <end position="32"/>
    </location>
</feature>
<proteinExistence type="predicted"/>
<dbReference type="Proteomes" id="UP000008909">
    <property type="component" value="Unassembled WGS sequence"/>
</dbReference>
<dbReference type="AlphaFoldDB" id="G7YW00"/>
<evidence type="ECO:0000313" key="2">
    <source>
        <dbReference type="EMBL" id="GAA57130.1"/>
    </source>
</evidence>
<sequence>MSPSLIPLKWIVSGTQGQNRPAPEQSRQPQQDRSYRGVEAQQDRSYRGVEESENPPLGTDTFFDAEHKAC</sequence>
<keyword evidence="3" id="KW-1185">Reference proteome</keyword>
<gene>
    <name evidence="2" type="ORF">CLF_112217</name>
</gene>
<accession>G7YW00</accession>
<name>G7YW00_CLOSI</name>
<feature type="compositionally biased region" description="Basic and acidic residues" evidence="1">
    <location>
        <begin position="33"/>
        <end position="50"/>
    </location>
</feature>
<protein>
    <submittedName>
        <fullName evidence="2">Uncharacterized protein</fullName>
    </submittedName>
</protein>
<evidence type="ECO:0000313" key="3">
    <source>
        <dbReference type="Proteomes" id="UP000008909"/>
    </source>
</evidence>
<reference key="2">
    <citation type="submission" date="2011-10" db="EMBL/GenBank/DDBJ databases">
        <title>The genome and transcriptome sequence of Clonorchis sinensis provide insights into the carcinogenic liver fluke.</title>
        <authorList>
            <person name="Wang X."/>
            <person name="Huang Y."/>
            <person name="Chen W."/>
            <person name="Liu H."/>
            <person name="Guo L."/>
            <person name="Chen Y."/>
            <person name="Luo F."/>
            <person name="Zhou W."/>
            <person name="Sun J."/>
            <person name="Mao Q."/>
            <person name="Liang P."/>
            <person name="Zhou C."/>
            <person name="Tian Y."/>
            <person name="Men J."/>
            <person name="Lv X."/>
            <person name="Huang L."/>
            <person name="Zhou J."/>
            <person name="Hu Y."/>
            <person name="Li R."/>
            <person name="Zhang F."/>
            <person name="Lei H."/>
            <person name="Li X."/>
            <person name="Hu X."/>
            <person name="Liang C."/>
            <person name="Xu J."/>
            <person name="Wu Z."/>
            <person name="Yu X."/>
        </authorList>
    </citation>
    <scope>NUCLEOTIDE SEQUENCE</scope>
    <source>
        <strain>Henan</strain>
    </source>
</reference>
<feature type="region of interest" description="Disordered" evidence="1">
    <location>
        <begin position="1"/>
        <end position="70"/>
    </location>
</feature>